<dbReference type="InterPro" id="IPR041440">
    <property type="entry name" value="HypF_C"/>
</dbReference>
<dbReference type="EMBL" id="LNTY01000050">
    <property type="protein sequence ID" value="KXF80602.1"/>
    <property type="molecule type" value="Genomic_DNA"/>
</dbReference>
<dbReference type="InterPro" id="IPR017945">
    <property type="entry name" value="DHBP_synth_RibB-like_a/b_dom"/>
</dbReference>
<dbReference type="STRING" id="294935.ATN88_08030"/>
<dbReference type="InterPro" id="IPR011125">
    <property type="entry name" value="Znf_HypF"/>
</dbReference>
<evidence type="ECO:0000313" key="4">
    <source>
        <dbReference type="Proteomes" id="UP000070529"/>
    </source>
</evidence>
<dbReference type="AlphaFoldDB" id="A0A135I575"/>
<dbReference type="Gene3D" id="3.30.110.120">
    <property type="match status" value="1"/>
</dbReference>
<dbReference type="InterPro" id="IPR051060">
    <property type="entry name" value="Carbamoyltrans_HypF-like"/>
</dbReference>
<dbReference type="PANTHER" id="PTHR42959:SF1">
    <property type="entry name" value="CARBAMOYLTRANSFERASE HYPF"/>
    <property type="match status" value="1"/>
</dbReference>
<name>A0A135I575_9GAMM</name>
<comment type="caution">
    <text evidence="3">The sequence shown here is derived from an EMBL/GenBank/DDBJ whole genome shotgun (WGS) entry which is preliminary data.</text>
</comment>
<feature type="domain" description="YrdC-like" evidence="2">
    <location>
        <begin position="133"/>
        <end position="327"/>
    </location>
</feature>
<dbReference type="NCBIfam" id="TIGR00143">
    <property type="entry name" value="hypF"/>
    <property type="match status" value="1"/>
</dbReference>
<dbReference type="SUPFAM" id="SSF55821">
    <property type="entry name" value="YrdC/RibB"/>
    <property type="match status" value="1"/>
</dbReference>
<reference evidence="3 4" key="1">
    <citation type="submission" date="2015-11" db="EMBL/GenBank/DDBJ databases">
        <title>Genomic Taxonomy of the Vibrionaceae.</title>
        <authorList>
            <person name="Gomez-Gil B."/>
            <person name="Enciso-Ibarra J."/>
        </authorList>
    </citation>
    <scope>NUCLEOTIDE SEQUENCE [LARGE SCALE GENOMIC DNA]</scope>
    <source>
        <strain evidence="3 4">CAIM 912</strain>
    </source>
</reference>
<dbReference type="InterPro" id="IPR055128">
    <property type="entry name" value="HypF_C_2"/>
</dbReference>
<dbReference type="InterPro" id="IPR006070">
    <property type="entry name" value="Sua5-like_dom"/>
</dbReference>
<dbReference type="Gene3D" id="3.30.420.40">
    <property type="match status" value="1"/>
</dbReference>
<dbReference type="GO" id="GO:0003725">
    <property type="term" value="F:double-stranded RNA binding"/>
    <property type="evidence" value="ECO:0007669"/>
    <property type="project" value="InterPro"/>
</dbReference>
<accession>A0A135I575</accession>
<sequence length="506" mass="55172">MDAVSLSTPPPNSFDIVESDESAQINAGIPVDAAVCSQCIEETLDPTSRRYRYPFTNCTHCGPRLTIIRALPYDRPKTSMETFPLCKACEKEYSDPADRRFHAQPVACFECGPTLKLCDDSQSEVAPSSLGAIDAIQAAASLMKQGKIVAIKGLGGFHLACDATNDDVVSELRSRKQRPSKPFAVMVGNTEKVFTYCQPSTESINSLESAASPVIIMPSQPVTASRKEVSQSKIAPSVAPNLTELGVMLPSTPLHLLLCHDADIPLVMTSANLSGNPQCTDNEDAFSDLRGIADFWLIHDRDIVSRADDSVLRQTQRGLQVIRRARGFAPSPSPLPKGFEQSPNVLALGGEVKNAFCLLSEHGAILSQYIGDLESVKVWEDFQRTLNHFQSLYRFEPERVAVDCHPEYLATKYTKATFDNASVINIQHHHAHIAACMGDNLLPLEHDKVLGVVFDGLGFGEDGTIWGGEFLLADYRGFQRVGHLSPVPLPGGTQAIIQLGEIWLLG</sequence>
<dbReference type="PANTHER" id="PTHR42959">
    <property type="entry name" value="CARBAMOYLTRANSFERASE"/>
    <property type="match status" value="1"/>
</dbReference>
<dbReference type="Gene3D" id="3.30.420.360">
    <property type="match status" value="1"/>
</dbReference>
<dbReference type="Pfam" id="PF22521">
    <property type="entry name" value="HypF_C_2"/>
    <property type="match status" value="1"/>
</dbReference>
<dbReference type="Pfam" id="PF17788">
    <property type="entry name" value="HypF_C"/>
    <property type="match status" value="1"/>
</dbReference>
<proteinExistence type="inferred from homology"/>
<dbReference type="GO" id="GO:0016743">
    <property type="term" value="F:carboxyl- or carbamoyltransferase activity"/>
    <property type="evidence" value="ECO:0007669"/>
    <property type="project" value="InterPro"/>
</dbReference>
<organism evidence="3 4">
    <name type="scientific">Enterovibrio coralii</name>
    <dbReference type="NCBI Taxonomy" id="294935"/>
    <lineage>
        <taxon>Bacteria</taxon>
        <taxon>Pseudomonadati</taxon>
        <taxon>Pseudomonadota</taxon>
        <taxon>Gammaproteobacteria</taxon>
        <taxon>Vibrionales</taxon>
        <taxon>Vibrionaceae</taxon>
        <taxon>Enterovibrio</taxon>
    </lineage>
</organism>
<dbReference type="PROSITE" id="PS51163">
    <property type="entry name" value="YRDC"/>
    <property type="match status" value="1"/>
</dbReference>
<dbReference type="InterPro" id="IPR004421">
    <property type="entry name" value="Carbamoyltransferase_HypF"/>
</dbReference>
<evidence type="ECO:0000313" key="3">
    <source>
        <dbReference type="EMBL" id="KXF80602.1"/>
    </source>
</evidence>
<dbReference type="Pfam" id="PF07503">
    <property type="entry name" value="zf-HYPF"/>
    <property type="match status" value="2"/>
</dbReference>
<comment type="similarity">
    <text evidence="1">Belongs to the carbamoyltransferase HypF family.</text>
</comment>
<evidence type="ECO:0000259" key="2">
    <source>
        <dbReference type="PROSITE" id="PS51163"/>
    </source>
</evidence>
<dbReference type="GO" id="GO:0051604">
    <property type="term" value="P:protein maturation"/>
    <property type="evidence" value="ECO:0007669"/>
    <property type="project" value="TreeGrafter"/>
</dbReference>
<dbReference type="Proteomes" id="UP000070529">
    <property type="component" value="Unassembled WGS sequence"/>
</dbReference>
<evidence type="ECO:0000256" key="1">
    <source>
        <dbReference type="ARBA" id="ARBA00008097"/>
    </source>
</evidence>
<protein>
    <recommendedName>
        <fullName evidence="2">YrdC-like domain-containing protein</fullName>
    </recommendedName>
</protein>
<dbReference type="Pfam" id="PF01300">
    <property type="entry name" value="Sua5_yciO_yrdC"/>
    <property type="match status" value="1"/>
</dbReference>
<dbReference type="GO" id="GO:0008270">
    <property type="term" value="F:zinc ion binding"/>
    <property type="evidence" value="ECO:0007669"/>
    <property type="project" value="InterPro"/>
</dbReference>
<dbReference type="Gene3D" id="3.90.870.50">
    <property type="match status" value="1"/>
</dbReference>
<keyword evidence="4" id="KW-1185">Reference proteome</keyword>
<gene>
    <name evidence="3" type="ORF">ATN88_08030</name>
</gene>